<organism evidence="3 4">
    <name type="scientific">Novimethylophilus kurashikiensis</name>
    <dbReference type="NCBI Taxonomy" id="1825523"/>
    <lineage>
        <taxon>Bacteria</taxon>
        <taxon>Pseudomonadati</taxon>
        <taxon>Pseudomonadota</taxon>
        <taxon>Betaproteobacteria</taxon>
        <taxon>Nitrosomonadales</taxon>
        <taxon>Methylophilaceae</taxon>
        <taxon>Novimethylophilus</taxon>
    </lineage>
</organism>
<evidence type="ECO:0000313" key="3">
    <source>
        <dbReference type="EMBL" id="GBG13371.1"/>
    </source>
</evidence>
<protein>
    <submittedName>
        <fullName evidence="3">Transporter</fullName>
    </submittedName>
</protein>
<gene>
    <name evidence="3" type="ORF">NMK_0917</name>
</gene>
<dbReference type="Pfam" id="PF04972">
    <property type="entry name" value="BON"/>
    <property type="match status" value="2"/>
</dbReference>
<proteinExistence type="predicted"/>
<dbReference type="InterPro" id="IPR051686">
    <property type="entry name" value="Lipoprotein_DolP"/>
</dbReference>
<name>A0A2R5F9K5_9PROT</name>
<sequence>MRLILALIAAAMLAGNLAGCVPVVAGGAAAGGLMAADRRTSGAYIDDQAIELKASKQLNDTLDTRVHADVTSYNRNVLLTGEAYDEPAKQKAESVVKGIENVRSVTNEMIIGPQSSMSSRSNDAYITSKVKARMVSENKFPANYVKVITENGVVYLMGMVTRQEADDAVEIARNTEGVDKVVKVFEYVVVE</sequence>
<dbReference type="RefSeq" id="WP_109014581.1">
    <property type="nucleotide sequence ID" value="NZ_BDOQ01000003.1"/>
</dbReference>
<evidence type="ECO:0000259" key="2">
    <source>
        <dbReference type="PROSITE" id="PS50914"/>
    </source>
</evidence>
<feature type="domain" description="BON" evidence="2">
    <location>
        <begin position="122"/>
        <end position="191"/>
    </location>
</feature>
<dbReference type="InterPro" id="IPR007055">
    <property type="entry name" value="BON_dom"/>
</dbReference>
<dbReference type="InterPro" id="IPR014004">
    <property type="entry name" value="Transpt-assoc_nodulatn_dom_bac"/>
</dbReference>
<dbReference type="Proteomes" id="UP000245081">
    <property type="component" value="Unassembled WGS sequence"/>
</dbReference>
<dbReference type="OrthoDB" id="5294487at2"/>
<dbReference type="PANTHER" id="PTHR34606:SF4">
    <property type="entry name" value="OUTER MEMBRANE LIPOPROTEIN DOLP"/>
    <property type="match status" value="1"/>
</dbReference>
<dbReference type="PANTHER" id="PTHR34606">
    <property type="entry name" value="BON DOMAIN-CONTAINING PROTEIN"/>
    <property type="match status" value="1"/>
</dbReference>
<keyword evidence="4" id="KW-1185">Reference proteome</keyword>
<feature type="domain" description="BON" evidence="2">
    <location>
        <begin position="46"/>
        <end position="113"/>
    </location>
</feature>
<comment type="caution">
    <text evidence="3">The sequence shown here is derived from an EMBL/GenBank/DDBJ whole genome shotgun (WGS) entry which is preliminary data.</text>
</comment>
<dbReference type="SMART" id="SM00749">
    <property type="entry name" value="BON"/>
    <property type="match status" value="2"/>
</dbReference>
<dbReference type="Gene3D" id="3.40.1520.20">
    <property type="match status" value="1"/>
</dbReference>
<evidence type="ECO:0000256" key="1">
    <source>
        <dbReference type="ARBA" id="ARBA00022729"/>
    </source>
</evidence>
<dbReference type="PROSITE" id="PS50914">
    <property type="entry name" value="BON"/>
    <property type="match status" value="2"/>
</dbReference>
<evidence type="ECO:0000313" key="4">
    <source>
        <dbReference type="Proteomes" id="UP000245081"/>
    </source>
</evidence>
<reference evidence="3 4" key="1">
    <citation type="journal article" date="2018" name="Environ. Microbiol.">
        <title>Isolation and genomic characterization of Novimethylophilus kurashikiensis gen. nov. sp. nov., a new lanthanide-dependent methylotrophic species of Methylophilaceae.</title>
        <authorList>
            <person name="Lv H."/>
            <person name="Sahin N."/>
            <person name="Tani A."/>
        </authorList>
    </citation>
    <scope>NUCLEOTIDE SEQUENCE [LARGE SCALE GENOMIC DNA]</scope>
    <source>
        <strain evidence="3 4">La2-4</strain>
    </source>
</reference>
<accession>A0A2R5F9K5</accession>
<dbReference type="EMBL" id="BDOQ01000003">
    <property type="protein sequence ID" value="GBG13371.1"/>
    <property type="molecule type" value="Genomic_DNA"/>
</dbReference>
<keyword evidence="1" id="KW-0732">Signal</keyword>
<dbReference type="AlphaFoldDB" id="A0A2R5F9K5"/>